<evidence type="ECO:0000256" key="3">
    <source>
        <dbReference type="RuleBase" id="RU361219"/>
    </source>
</evidence>
<comment type="similarity">
    <text evidence="1 3">Belongs to the HMG-CoA reductase family.</text>
</comment>
<dbReference type="SUPFAM" id="SSF56542">
    <property type="entry name" value="Substrate-binding domain of HMG-CoA reductase"/>
    <property type="match status" value="1"/>
</dbReference>
<dbReference type="InterPro" id="IPR004553">
    <property type="entry name" value="HMG_CoA_Rdtase_bac-typ"/>
</dbReference>
<organism evidence="4 5">
    <name type="scientific">Labrys wisconsinensis</name>
    <dbReference type="NCBI Taxonomy" id="425677"/>
    <lineage>
        <taxon>Bacteria</taxon>
        <taxon>Pseudomonadati</taxon>
        <taxon>Pseudomonadota</taxon>
        <taxon>Alphaproteobacteria</taxon>
        <taxon>Hyphomicrobiales</taxon>
        <taxon>Xanthobacteraceae</taxon>
        <taxon>Labrys</taxon>
    </lineage>
</organism>
<dbReference type="PROSITE" id="PS00318">
    <property type="entry name" value="HMG_COA_REDUCTASE_2"/>
    <property type="match status" value="1"/>
</dbReference>
<dbReference type="GO" id="GO:0140643">
    <property type="term" value="F:hydroxymethylglutaryl-CoA reductase (NADH) activity"/>
    <property type="evidence" value="ECO:0007669"/>
    <property type="project" value="UniProtKB-EC"/>
</dbReference>
<evidence type="ECO:0000313" key="4">
    <source>
        <dbReference type="EMBL" id="MDQ0470526.1"/>
    </source>
</evidence>
<dbReference type="Pfam" id="PF00368">
    <property type="entry name" value="HMG-CoA_red"/>
    <property type="match status" value="1"/>
</dbReference>
<dbReference type="Gene3D" id="1.10.8.660">
    <property type="match status" value="1"/>
</dbReference>
<dbReference type="InterPro" id="IPR023074">
    <property type="entry name" value="HMG_CoA_Rdtase_cat_sf"/>
</dbReference>
<dbReference type="PROSITE" id="PS00066">
    <property type="entry name" value="HMG_COA_REDUCTASE_1"/>
    <property type="match status" value="1"/>
</dbReference>
<protein>
    <recommendedName>
        <fullName evidence="3">3-hydroxy-3-methylglutaryl coenzyme A reductase</fullName>
        <shortName evidence="3">HMG-CoA reductase</shortName>
        <ecNumber evidence="3">1.1.1.88</ecNumber>
    </recommendedName>
</protein>
<reference evidence="4 5" key="1">
    <citation type="submission" date="2023-07" db="EMBL/GenBank/DDBJ databases">
        <title>Genomic Encyclopedia of Type Strains, Phase IV (KMG-IV): sequencing the most valuable type-strain genomes for metagenomic binning, comparative biology and taxonomic classification.</title>
        <authorList>
            <person name="Goeker M."/>
        </authorList>
    </citation>
    <scope>NUCLEOTIDE SEQUENCE [LARGE SCALE GENOMIC DNA]</scope>
    <source>
        <strain evidence="4 5">DSM 19619</strain>
    </source>
</reference>
<comment type="pathway">
    <text evidence="3">Metabolic intermediate metabolism; (R)-mevalonate degradation; (S)-3-hydroxy-3-methylglutaryl-CoA from (R)-mevalonate: step 1/1.</text>
</comment>
<keyword evidence="2 3" id="KW-0560">Oxidoreductase</keyword>
<dbReference type="PANTHER" id="PTHR10572">
    <property type="entry name" value="3-HYDROXY-3-METHYLGLUTARYL-COENZYME A REDUCTASE"/>
    <property type="match status" value="1"/>
</dbReference>
<dbReference type="PRINTS" id="PR00071">
    <property type="entry name" value="HMGCOARDTASE"/>
</dbReference>
<dbReference type="PANTHER" id="PTHR10572:SF24">
    <property type="entry name" value="3-HYDROXY-3-METHYLGLUTARYL-COENZYME A REDUCTASE"/>
    <property type="match status" value="1"/>
</dbReference>
<dbReference type="SUPFAM" id="SSF55035">
    <property type="entry name" value="NAD-binding domain of HMG-CoA reductase"/>
    <property type="match status" value="1"/>
</dbReference>
<dbReference type="InterPro" id="IPR009029">
    <property type="entry name" value="HMG_CoA_Rdtase_sub-bd_dom_sf"/>
</dbReference>
<proteinExistence type="inferred from homology"/>
<accession>A0ABU0J8C3</accession>
<dbReference type="InterPro" id="IPR023076">
    <property type="entry name" value="HMG_CoA_Rdtase_CS"/>
</dbReference>
<gene>
    <name evidence="4" type="ORF">QO011_003545</name>
</gene>
<dbReference type="EC" id="1.1.1.88" evidence="3"/>
<evidence type="ECO:0000256" key="1">
    <source>
        <dbReference type="ARBA" id="ARBA00007661"/>
    </source>
</evidence>
<keyword evidence="5" id="KW-1185">Reference proteome</keyword>
<dbReference type="EMBL" id="JAUSVX010000006">
    <property type="protein sequence ID" value="MDQ0470526.1"/>
    <property type="molecule type" value="Genomic_DNA"/>
</dbReference>
<sequence>MSGSETGAARPAITSQGAARPAINSRLENLRNLVPAERLGKVAEAVALGDGELEALGRGGLPLALANGMIENVIGTFELPLGIATNFTINGRDYLIPMAVEEPSVVAAASYMARIARAHGGFQTSSSAPIMRAQVQVLDVADPHGARARVLKDQDAIIAAANARDKVLISLGGGCRGIEVHVFDRTPVGPMLAVHLIVDVRDAMGANTVNTMAETVAPIIERITGGVVRLRILSNYADLRLARAAVTVPPEALKTEDYAGERIARGIVEACAFAIVDPYRAATHNKGIMNGIDPIVVATGNDWRAIEAGAHVWAARSGRYTALSNWEIDGKGHLVGTLEMPMALGLVGGATKTHPAARAALKILGVQSAQELAEVAVAVGLAQNMAALRALATEGIQKGHMALHARNIAIVAGAAGDEIETVAGALAADHDVRVDRAKEMLEALRGGKG</sequence>
<dbReference type="PROSITE" id="PS50065">
    <property type="entry name" value="HMG_COA_REDUCTASE_4"/>
    <property type="match status" value="1"/>
</dbReference>
<dbReference type="PROSITE" id="PS01192">
    <property type="entry name" value="HMG_COA_REDUCTASE_3"/>
    <property type="match status" value="1"/>
</dbReference>
<evidence type="ECO:0000256" key="2">
    <source>
        <dbReference type="ARBA" id="ARBA00023002"/>
    </source>
</evidence>
<comment type="caution">
    <text evidence="4">The sequence shown here is derived from an EMBL/GenBank/DDBJ whole genome shotgun (WGS) entry which is preliminary data.</text>
</comment>
<dbReference type="Proteomes" id="UP001242480">
    <property type="component" value="Unassembled WGS sequence"/>
</dbReference>
<evidence type="ECO:0000313" key="5">
    <source>
        <dbReference type="Proteomes" id="UP001242480"/>
    </source>
</evidence>
<comment type="catalytic activity">
    <reaction evidence="3">
        <text>(R)-mevalonate + 2 NAD(+) + CoA = (3S)-3-hydroxy-3-methylglutaryl-CoA + 2 NADH + 2 H(+)</text>
        <dbReference type="Rhea" id="RHEA:14833"/>
        <dbReference type="ChEBI" id="CHEBI:15378"/>
        <dbReference type="ChEBI" id="CHEBI:36464"/>
        <dbReference type="ChEBI" id="CHEBI:43074"/>
        <dbReference type="ChEBI" id="CHEBI:57287"/>
        <dbReference type="ChEBI" id="CHEBI:57540"/>
        <dbReference type="ChEBI" id="CHEBI:57945"/>
        <dbReference type="EC" id="1.1.1.88"/>
    </reaction>
</comment>
<keyword evidence="3" id="KW-0520">NAD</keyword>
<dbReference type="InterPro" id="IPR002202">
    <property type="entry name" value="HMG_CoA_Rdtase"/>
</dbReference>
<dbReference type="InterPro" id="IPR009023">
    <property type="entry name" value="HMG_CoA_Rdtase_NAD(P)-bd_sf"/>
</dbReference>
<dbReference type="Gene3D" id="3.90.770.10">
    <property type="entry name" value="3-hydroxy-3-methylglutaryl-coenzyme A Reductase, Chain A, domain 2"/>
    <property type="match status" value="2"/>
</dbReference>
<dbReference type="CDD" id="cd00644">
    <property type="entry name" value="HMG-CoA_reductase_classII"/>
    <property type="match status" value="1"/>
</dbReference>
<name>A0ABU0J8C3_9HYPH</name>
<dbReference type="NCBIfam" id="TIGR00532">
    <property type="entry name" value="HMG_CoA_R_NAD"/>
    <property type="match status" value="1"/>
</dbReference>